<evidence type="ECO:0000256" key="7">
    <source>
        <dbReference type="ARBA" id="ARBA00037565"/>
    </source>
</evidence>
<feature type="signal peptide" evidence="11">
    <location>
        <begin position="1"/>
        <end position="23"/>
    </location>
</feature>
<sequence length="285" mass="30571">MVAIRLSALALLLSNAWMALAQADAIPDADEKVQDPTTSPNLKLKISATFPQSEIFGIKLVNYHPTEAMVSVKNEETSPVSLAFIGGSLLTPVGVPGAPSPPQILRNLTTTRYGSEIPAGTAESFSYSFVNEMHPQDLTLALTAVIQDSKGAVYTYQFFNQTVSVVEAPSSIFDPQIIFLYLILAAAFGGTCYFIYNTWITTFFPQKRGKGKGGERAKKSSGGSKKVDPSEQVSVVGADGPAVTSSSQAFDQSWIPAHHLQRPEAKRVGSGTRPRPKSRQGPVPP</sequence>
<evidence type="ECO:0000256" key="5">
    <source>
        <dbReference type="ARBA" id="ARBA00022989"/>
    </source>
</evidence>
<gene>
    <name evidence="12" type="ORF">KVT40_000986</name>
</gene>
<protein>
    <recommendedName>
        <fullName evidence="14">Translocon-associated protein subunit alpha</fullName>
    </recommendedName>
</protein>
<keyword evidence="5 10" id="KW-1133">Transmembrane helix</keyword>
<dbReference type="Pfam" id="PF03896">
    <property type="entry name" value="TRAP_alpha"/>
    <property type="match status" value="1"/>
</dbReference>
<keyword evidence="3 11" id="KW-0732">Signal</keyword>
<dbReference type="OrthoDB" id="1926781at2759"/>
<keyword evidence="4" id="KW-0256">Endoplasmic reticulum</keyword>
<evidence type="ECO:0000256" key="9">
    <source>
        <dbReference type="SAM" id="MobiDB-lite"/>
    </source>
</evidence>
<evidence type="ECO:0000256" key="11">
    <source>
        <dbReference type="SAM" id="SignalP"/>
    </source>
</evidence>
<comment type="subcellular location">
    <subcellularLocation>
        <location evidence="1">Endoplasmic reticulum membrane</location>
        <topology evidence="1">Single-pass type I membrane protein</topology>
    </subcellularLocation>
</comment>
<feature type="transmembrane region" description="Helical" evidence="10">
    <location>
        <begin position="178"/>
        <end position="200"/>
    </location>
</feature>
<feature type="region of interest" description="Disordered" evidence="9">
    <location>
        <begin position="207"/>
        <end position="285"/>
    </location>
</feature>
<accession>A0A8K0PJ57</accession>
<comment type="similarity">
    <text evidence="8">Belongs to the IRC22 family.</text>
</comment>
<keyword evidence="13" id="KW-1185">Reference proteome</keyword>
<keyword evidence="2 10" id="KW-0812">Transmembrane</keyword>
<dbReference type="GO" id="GO:0005789">
    <property type="term" value="C:endoplasmic reticulum membrane"/>
    <property type="evidence" value="ECO:0007669"/>
    <property type="project" value="UniProtKB-SubCell"/>
</dbReference>
<evidence type="ECO:0000313" key="12">
    <source>
        <dbReference type="EMBL" id="KAG8631846.1"/>
    </source>
</evidence>
<comment type="caution">
    <text evidence="12">The sequence shown here is derived from an EMBL/GenBank/DDBJ whole genome shotgun (WGS) entry which is preliminary data.</text>
</comment>
<reference evidence="12" key="1">
    <citation type="submission" date="2021-07" db="EMBL/GenBank/DDBJ databases">
        <title>Elsinoe batatas strain:CRI-CJ2 Genome sequencing and assembly.</title>
        <authorList>
            <person name="Huang L."/>
        </authorList>
    </citation>
    <scope>NUCLEOTIDE SEQUENCE</scope>
    <source>
        <strain evidence="12">CRI-CJ2</strain>
    </source>
</reference>
<proteinExistence type="inferred from homology"/>
<evidence type="ECO:0000256" key="10">
    <source>
        <dbReference type="SAM" id="Phobius"/>
    </source>
</evidence>
<evidence type="ECO:0000256" key="1">
    <source>
        <dbReference type="ARBA" id="ARBA00004115"/>
    </source>
</evidence>
<feature type="chain" id="PRO_5035436786" description="Translocon-associated protein subunit alpha" evidence="11">
    <location>
        <begin position="24"/>
        <end position="285"/>
    </location>
</feature>
<evidence type="ECO:0008006" key="14">
    <source>
        <dbReference type="Google" id="ProtNLM"/>
    </source>
</evidence>
<keyword evidence="6 10" id="KW-0472">Membrane</keyword>
<dbReference type="AlphaFoldDB" id="A0A8K0PJ57"/>
<evidence type="ECO:0000256" key="4">
    <source>
        <dbReference type="ARBA" id="ARBA00022824"/>
    </source>
</evidence>
<dbReference type="EMBL" id="JAESVG020000001">
    <property type="protein sequence ID" value="KAG8631846.1"/>
    <property type="molecule type" value="Genomic_DNA"/>
</dbReference>
<evidence type="ECO:0000313" key="13">
    <source>
        <dbReference type="Proteomes" id="UP000809789"/>
    </source>
</evidence>
<evidence type="ECO:0000256" key="3">
    <source>
        <dbReference type="ARBA" id="ARBA00022729"/>
    </source>
</evidence>
<dbReference type="Proteomes" id="UP000809789">
    <property type="component" value="Unassembled WGS sequence"/>
</dbReference>
<evidence type="ECO:0000256" key="6">
    <source>
        <dbReference type="ARBA" id="ARBA00023136"/>
    </source>
</evidence>
<evidence type="ECO:0000256" key="8">
    <source>
        <dbReference type="ARBA" id="ARBA00038311"/>
    </source>
</evidence>
<organism evidence="12 13">
    <name type="scientific">Elsinoe batatas</name>
    <dbReference type="NCBI Taxonomy" id="2601811"/>
    <lineage>
        <taxon>Eukaryota</taxon>
        <taxon>Fungi</taxon>
        <taxon>Dikarya</taxon>
        <taxon>Ascomycota</taxon>
        <taxon>Pezizomycotina</taxon>
        <taxon>Dothideomycetes</taxon>
        <taxon>Dothideomycetidae</taxon>
        <taxon>Myriangiales</taxon>
        <taxon>Elsinoaceae</taxon>
        <taxon>Elsinoe</taxon>
    </lineage>
</organism>
<evidence type="ECO:0000256" key="2">
    <source>
        <dbReference type="ARBA" id="ARBA00022692"/>
    </source>
</evidence>
<dbReference type="PANTHER" id="PTHR12924:SF0">
    <property type="entry name" value="TRANSLOCON-ASSOCIATED PROTEIN SUBUNIT ALPHA"/>
    <property type="match status" value="1"/>
</dbReference>
<name>A0A8K0PJ57_9PEZI</name>
<dbReference type="InterPro" id="IPR005595">
    <property type="entry name" value="TRAP_alpha"/>
</dbReference>
<comment type="function">
    <text evidence="7">Is probably involved in a pathway contributing to genomic integrity.</text>
</comment>
<dbReference type="PANTHER" id="PTHR12924">
    <property type="entry name" value="TRANSLOCON-ASSOCIATED PROTEIN, ALPHA SUBUNIT"/>
    <property type="match status" value="1"/>
</dbReference>